<gene>
    <name evidence="1" type="ORF">C7I55_19420</name>
</gene>
<dbReference type="RefSeq" id="WP_106514695.1">
    <property type="nucleotide sequence ID" value="NZ_PXYI01000007.1"/>
</dbReference>
<comment type="caution">
    <text evidence="1">The sequence shown here is derived from an EMBL/GenBank/DDBJ whole genome shotgun (WGS) entry which is preliminary data.</text>
</comment>
<evidence type="ECO:0000313" key="2">
    <source>
        <dbReference type="Proteomes" id="UP000241167"/>
    </source>
</evidence>
<dbReference type="EMBL" id="PXYI01000007">
    <property type="protein sequence ID" value="PSJ37883.1"/>
    <property type="molecule type" value="Genomic_DNA"/>
</dbReference>
<protein>
    <submittedName>
        <fullName evidence="1">Uncharacterized protein</fullName>
    </submittedName>
</protein>
<reference evidence="1 2" key="1">
    <citation type="submission" date="2018-03" db="EMBL/GenBank/DDBJ databases">
        <title>The draft genome of Sphingosinicella sp. GL-C-18.</title>
        <authorList>
            <person name="Liu L."/>
            <person name="Li L."/>
            <person name="Liang L."/>
            <person name="Zhang X."/>
            <person name="Wang T."/>
        </authorList>
    </citation>
    <scope>NUCLEOTIDE SEQUENCE [LARGE SCALE GENOMIC DNA]</scope>
    <source>
        <strain evidence="1 2">GL-C-18</strain>
    </source>
</reference>
<sequence length="153" mass="16811">MKAYGISPVIDLADPEDSRVQACISLVTDIVCQALRARGDCFHYAVDWRDPGGPEWSTCTEDLAKPQVHTLSDPREIARLVRMSVDPFSGKAAIIRSIATCRAVTFGYDGQAFLCLRHEDDPPTSSDPSLVTTEDRSDLLADTDYFDGFLPAN</sequence>
<dbReference type="AlphaFoldDB" id="A0A2P7QIU6"/>
<evidence type="ECO:0000313" key="1">
    <source>
        <dbReference type="EMBL" id="PSJ37883.1"/>
    </source>
</evidence>
<dbReference type="OrthoDB" id="7605397at2"/>
<dbReference type="Proteomes" id="UP000241167">
    <property type="component" value="Unassembled WGS sequence"/>
</dbReference>
<keyword evidence="2" id="KW-1185">Reference proteome</keyword>
<proteinExistence type="predicted"/>
<organism evidence="1 2">
    <name type="scientific">Allosphingosinicella deserti</name>
    <dbReference type="NCBI Taxonomy" id="2116704"/>
    <lineage>
        <taxon>Bacteria</taxon>
        <taxon>Pseudomonadati</taxon>
        <taxon>Pseudomonadota</taxon>
        <taxon>Alphaproteobacteria</taxon>
        <taxon>Sphingomonadales</taxon>
        <taxon>Sphingomonadaceae</taxon>
        <taxon>Allosphingosinicella</taxon>
    </lineage>
</organism>
<accession>A0A2P7QIU6</accession>
<name>A0A2P7QIU6_9SPHN</name>